<keyword evidence="6 8" id="KW-0139">CF(1)</keyword>
<proteinExistence type="inferred from homology"/>
<dbReference type="PANTHER" id="PTHR13822">
    <property type="entry name" value="ATP SYNTHASE DELTA/EPSILON CHAIN"/>
    <property type="match status" value="1"/>
</dbReference>
<keyword evidence="5 8" id="KW-0472">Membrane</keyword>
<comment type="similarity">
    <text evidence="2 8 9">Belongs to the ATPase epsilon chain family.</text>
</comment>
<dbReference type="RefSeq" id="WP_309968263.1">
    <property type="nucleotide sequence ID" value="NZ_JAVDWH010000001.1"/>
</dbReference>
<dbReference type="EMBL" id="JAVDWH010000001">
    <property type="protein sequence ID" value="MDR7086435.1"/>
    <property type="molecule type" value="Genomic_DNA"/>
</dbReference>
<keyword evidence="7 8" id="KW-0066">ATP synthesis</keyword>
<gene>
    <name evidence="8" type="primary">atpC</name>
    <name evidence="11" type="ORF">J2X11_001274</name>
</gene>
<evidence type="ECO:0000256" key="8">
    <source>
        <dbReference type="HAMAP-Rule" id="MF_00530"/>
    </source>
</evidence>
<name>A0ABU1UMS9_9ACTN</name>
<comment type="subunit">
    <text evidence="8 9">F-type ATPases have 2 components, CF(1) - the catalytic core - and CF(0) - the membrane proton channel. CF(1) has five subunits: alpha(3), beta(3), gamma(1), delta(1), epsilon(1). CF(0) has three main subunits: a, b and c.</text>
</comment>
<dbReference type="HAMAP" id="MF_00530">
    <property type="entry name" value="ATP_synth_epsil_bac"/>
    <property type="match status" value="1"/>
</dbReference>
<evidence type="ECO:0000256" key="4">
    <source>
        <dbReference type="ARBA" id="ARBA00023065"/>
    </source>
</evidence>
<evidence type="ECO:0000256" key="2">
    <source>
        <dbReference type="ARBA" id="ARBA00005712"/>
    </source>
</evidence>
<reference evidence="11 12" key="1">
    <citation type="submission" date="2023-07" db="EMBL/GenBank/DDBJ databases">
        <title>Sorghum-associated microbial communities from plants grown in Nebraska, USA.</title>
        <authorList>
            <person name="Schachtman D."/>
        </authorList>
    </citation>
    <scope>NUCLEOTIDE SEQUENCE [LARGE SCALE GENOMIC DNA]</scope>
    <source>
        <strain evidence="11 12">BE248</strain>
    </source>
</reference>
<evidence type="ECO:0000256" key="1">
    <source>
        <dbReference type="ARBA" id="ARBA00004202"/>
    </source>
</evidence>
<dbReference type="InterPro" id="IPR020546">
    <property type="entry name" value="ATP_synth_F1_dsu/esu_N"/>
</dbReference>
<comment type="subcellular location">
    <subcellularLocation>
        <location evidence="1 8">Cell membrane</location>
        <topology evidence="1 8">Peripheral membrane protein</topology>
    </subcellularLocation>
</comment>
<evidence type="ECO:0000256" key="5">
    <source>
        <dbReference type="ARBA" id="ARBA00023136"/>
    </source>
</evidence>
<organism evidence="11 12">
    <name type="scientific">Aeromicrobium panaciterrae</name>
    <dbReference type="NCBI Taxonomy" id="363861"/>
    <lineage>
        <taxon>Bacteria</taxon>
        <taxon>Bacillati</taxon>
        <taxon>Actinomycetota</taxon>
        <taxon>Actinomycetes</taxon>
        <taxon>Propionibacteriales</taxon>
        <taxon>Nocardioidaceae</taxon>
        <taxon>Aeromicrobium</taxon>
    </lineage>
</organism>
<dbReference type="Pfam" id="PF02823">
    <property type="entry name" value="ATP-synt_DE_N"/>
    <property type="match status" value="1"/>
</dbReference>
<keyword evidence="8" id="KW-1003">Cell membrane</keyword>
<evidence type="ECO:0000313" key="11">
    <source>
        <dbReference type="EMBL" id="MDR7086435.1"/>
    </source>
</evidence>
<dbReference type="Gene3D" id="2.60.15.10">
    <property type="entry name" value="F0F1 ATP synthase delta/epsilon subunit, N-terminal"/>
    <property type="match status" value="1"/>
</dbReference>
<dbReference type="NCBIfam" id="TIGR01216">
    <property type="entry name" value="ATP_synt_epsi"/>
    <property type="match status" value="1"/>
</dbReference>
<dbReference type="InterPro" id="IPR001469">
    <property type="entry name" value="ATP_synth_F1_dsu/esu"/>
</dbReference>
<comment type="caution">
    <text evidence="11">The sequence shown here is derived from an EMBL/GenBank/DDBJ whole genome shotgun (WGS) entry which is preliminary data.</text>
</comment>
<accession>A0ABU1UMS9</accession>
<protein>
    <recommendedName>
        <fullName evidence="8">ATP synthase epsilon chain</fullName>
    </recommendedName>
    <alternativeName>
        <fullName evidence="8">ATP synthase F1 sector epsilon subunit</fullName>
    </alternativeName>
    <alternativeName>
        <fullName evidence="8">F-ATPase epsilon subunit</fullName>
    </alternativeName>
</protein>
<dbReference type="InterPro" id="IPR036771">
    <property type="entry name" value="ATPsynth_dsu/esu_N"/>
</dbReference>
<feature type="domain" description="ATP synthase F1 complex delta/epsilon subunit N-terminal" evidence="10">
    <location>
        <begin position="5"/>
        <end position="85"/>
    </location>
</feature>
<dbReference type="Proteomes" id="UP001257739">
    <property type="component" value="Unassembled WGS sequence"/>
</dbReference>
<evidence type="ECO:0000259" key="10">
    <source>
        <dbReference type="Pfam" id="PF02823"/>
    </source>
</evidence>
<dbReference type="PANTHER" id="PTHR13822:SF10">
    <property type="entry name" value="ATP SYNTHASE EPSILON CHAIN, CHLOROPLASTIC"/>
    <property type="match status" value="1"/>
</dbReference>
<evidence type="ECO:0000256" key="6">
    <source>
        <dbReference type="ARBA" id="ARBA00023196"/>
    </source>
</evidence>
<sequence>MADPLQIELVSADRVVWSGQASEVLARTVEGDLGVLADHAPLLSLLVPGVVVITPLEGEDPIKAAVAEGFISVANNRVSILSEDAFLADEIDVAAARAELEAAEADEDATAILRAEAKLSLVDKTS</sequence>
<comment type="function">
    <text evidence="8">Produces ATP from ADP in the presence of a proton gradient across the membrane.</text>
</comment>
<evidence type="ECO:0000313" key="12">
    <source>
        <dbReference type="Proteomes" id="UP001257739"/>
    </source>
</evidence>
<keyword evidence="3 8" id="KW-0813">Transport</keyword>
<keyword evidence="12" id="KW-1185">Reference proteome</keyword>
<dbReference type="CDD" id="cd12152">
    <property type="entry name" value="F1-ATPase_delta"/>
    <property type="match status" value="1"/>
</dbReference>
<evidence type="ECO:0000256" key="3">
    <source>
        <dbReference type="ARBA" id="ARBA00022448"/>
    </source>
</evidence>
<evidence type="ECO:0000256" key="7">
    <source>
        <dbReference type="ARBA" id="ARBA00023310"/>
    </source>
</evidence>
<evidence type="ECO:0000256" key="9">
    <source>
        <dbReference type="RuleBase" id="RU003656"/>
    </source>
</evidence>
<keyword evidence="8" id="KW-0375">Hydrogen ion transport</keyword>
<dbReference type="NCBIfam" id="NF009977">
    <property type="entry name" value="PRK13442.1"/>
    <property type="match status" value="1"/>
</dbReference>
<keyword evidence="4 8" id="KW-0406">Ion transport</keyword>
<dbReference type="SUPFAM" id="SSF51344">
    <property type="entry name" value="Epsilon subunit of F1F0-ATP synthase N-terminal domain"/>
    <property type="match status" value="1"/>
</dbReference>